<dbReference type="RefSeq" id="WP_244721618.1">
    <property type="nucleotide sequence ID" value="NZ_JALIRP010000002.1"/>
</dbReference>
<keyword evidence="5 6" id="KW-0472">Membrane</keyword>
<keyword evidence="4 6" id="KW-1133">Transmembrane helix</keyword>
<dbReference type="GO" id="GO:0005886">
    <property type="term" value="C:plasma membrane"/>
    <property type="evidence" value="ECO:0007669"/>
    <property type="project" value="UniProtKB-SubCell"/>
</dbReference>
<feature type="transmembrane region" description="Helical" evidence="6">
    <location>
        <begin position="133"/>
        <end position="155"/>
    </location>
</feature>
<comment type="caution">
    <text evidence="8">The sequence shown here is derived from an EMBL/GenBank/DDBJ whole genome shotgun (WGS) entry which is preliminary data.</text>
</comment>
<dbReference type="PANTHER" id="PTHR12677:SF59">
    <property type="entry name" value="GOLGI APPARATUS MEMBRANE PROTEIN TVP38-RELATED"/>
    <property type="match status" value="1"/>
</dbReference>
<gene>
    <name evidence="8" type="ORF">MUG84_05670</name>
</gene>
<evidence type="ECO:0000256" key="4">
    <source>
        <dbReference type="ARBA" id="ARBA00022989"/>
    </source>
</evidence>
<feature type="transmembrane region" description="Helical" evidence="6">
    <location>
        <begin position="36"/>
        <end position="61"/>
    </location>
</feature>
<comment type="subcellular location">
    <subcellularLocation>
        <location evidence="1 6">Cell membrane</location>
        <topology evidence="1 6">Multi-pass membrane protein</topology>
    </subcellularLocation>
</comment>
<feature type="transmembrane region" description="Helical" evidence="6">
    <location>
        <begin position="175"/>
        <end position="195"/>
    </location>
</feature>
<evidence type="ECO:0000313" key="9">
    <source>
        <dbReference type="Proteomes" id="UP001139347"/>
    </source>
</evidence>
<dbReference type="PANTHER" id="PTHR12677">
    <property type="entry name" value="GOLGI APPARATUS MEMBRANE PROTEIN TVP38-RELATED"/>
    <property type="match status" value="1"/>
</dbReference>
<comment type="similarity">
    <text evidence="6">Belongs to the TVP38/TMEM64 family.</text>
</comment>
<name>A0A9X2B1T8_9BACL</name>
<evidence type="ECO:0000256" key="1">
    <source>
        <dbReference type="ARBA" id="ARBA00004651"/>
    </source>
</evidence>
<dbReference type="Proteomes" id="UP001139347">
    <property type="component" value="Unassembled WGS sequence"/>
</dbReference>
<protein>
    <recommendedName>
        <fullName evidence="6">TVP38/TMEM64 family membrane protein</fullName>
    </recommendedName>
</protein>
<feature type="transmembrane region" description="Helical" evidence="6">
    <location>
        <begin position="67"/>
        <end position="91"/>
    </location>
</feature>
<accession>A0A9X2B1T8</accession>
<proteinExistence type="inferred from homology"/>
<evidence type="ECO:0000256" key="2">
    <source>
        <dbReference type="ARBA" id="ARBA00022475"/>
    </source>
</evidence>
<evidence type="ECO:0000259" key="7">
    <source>
        <dbReference type="Pfam" id="PF09335"/>
    </source>
</evidence>
<sequence>MNKWLLAALYSAALAIALIYRNEILDYMHQHGSFPVLLGMATLVALLPIIPYKLVIAALGYSFGTAWAAAISWLGTMIAATMVYALVRYVFREQGRQYLGRFKTLHTFTSWVESRPFASVIGGRLIPVIPQMAVNVFAGVASIPFWTYTAASGIGKLPGIFLYSFLGGQGTRHPLVSVIAVSGYVLLSGVMLRLYQKTGHSRSKSRFLGYTMRIDYNEEEK</sequence>
<feature type="domain" description="VTT" evidence="7">
    <location>
        <begin position="50"/>
        <end position="167"/>
    </location>
</feature>
<dbReference type="InterPro" id="IPR015414">
    <property type="entry name" value="TMEM64"/>
</dbReference>
<evidence type="ECO:0000256" key="6">
    <source>
        <dbReference type="RuleBase" id="RU366058"/>
    </source>
</evidence>
<dbReference type="Pfam" id="PF09335">
    <property type="entry name" value="VTT_dom"/>
    <property type="match status" value="1"/>
</dbReference>
<dbReference type="EMBL" id="JALIRP010000002">
    <property type="protein sequence ID" value="MCJ8011235.1"/>
    <property type="molecule type" value="Genomic_DNA"/>
</dbReference>
<feature type="transmembrane region" description="Helical" evidence="6">
    <location>
        <begin position="6"/>
        <end position="24"/>
    </location>
</feature>
<dbReference type="InterPro" id="IPR032816">
    <property type="entry name" value="VTT_dom"/>
</dbReference>
<keyword evidence="9" id="KW-1185">Reference proteome</keyword>
<keyword evidence="3 6" id="KW-0812">Transmembrane</keyword>
<evidence type="ECO:0000256" key="5">
    <source>
        <dbReference type="ARBA" id="ARBA00023136"/>
    </source>
</evidence>
<dbReference type="AlphaFoldDB" id="A0A9X2B1T8"/>
<evidence type="ECO:0000256" key="3">
    <source>
        <dbReference type="ARBA" id="ARBA00022692"/>
    </source>
</evidence>
<organism evidence="8 9">
    <name type="scientific">Paenibacillus mangrovi</name>
    <dbReference type="NCBI Taxonomy" id="2931978"/>
    <lineage>
        <taxon>Bacteria</taxon>
        <taxon>Bacillati</taxon>
        <taxon>Bacillota</taxon>
        <taxon>Bacilli</taxon>
        <taxon>Bacillales</taxon>
        <taxon>Paenibacillaceae</taxon>
        <taxon>Paenibacillus</taxon>
    </lineage>
</organism>
<reference evidence="8" key="1">
    <citation type="submission" date="2022-04" db="EMBL/GenBank/DDBJ databases">
        <title>Paenibacillus mangrovi sp. nov., a novel endophytic bacterium isolated from bark of Kandelia candel.</title>
        <authorList>
            <person name="Tuo L."/>
        </authorList>
    </citation>
    <scope>NUCLEOTIDE SEQUENCE</scope>
    <source>
        <strain evidence="8">KQZ6P-2</strain>
    </source>
</reference>
<keyword evidence="2 6" id="KW-1003">Cell membrane</keyword>
<evidence type="ECO:0000313" key="8">
    <source>
        <dbReference type="EMBL" id="MCJ8011235.1"/>
    </source>
</evidence>